<comment type="caution">
    <text evidence="7">The sequence shown here is derived from an EMBL/GenBank/DDBJ whole genome shotgun (WGS) entry which is preliminary data.</text>
</comment>
<dbReference type="GO" id="GO:0009350">
    <property type="term" value="C:ethanolamine ammonia-lyase complex"/>
    <property type="evidence" value="ECO:0007669"/>
    <property type="project" value="UniProtKB-UniRule"/>
</dbReference>
<evidence type="ECO:0000313" key="8">
    <source>
        <dbReference type="Proteomes" id="UP000009881"/>
    </source>
</evidence>
<evidence type="ECO:0000256" key="5">
    <source>
        <dbReference type="HAMAP-Rule" id="MF_00601"/>
    </source>
</evidence>
<dbReference type="RefSeq" id="WP_009542647.1">
    <property type="nucleotide sequence ID" value="NZ_ANHY01000026.1"/>
</dbReference>
<dbReference type="Proteomes" id="UP000009881">
    <property type="component" value="Unassembled WGS sequence"/>
</dbReference>
<evidence type="ECO:0000256" key="4">
    <source>
        <dbReference type="ARBA" id="ARBA00024446"/>
    </source>
</evidence>
<evidence type="ECO:0000256" key="6">
    <source>
        <dbReference type="SAM" id="MobiDB-lite"/>
    </source>
</evidence>
<evidence type="ECO:0000256" key="2">
    <source>
        <dbReference type="ARBA" id="ARBA00023239"/>
    </source>
</evidence>
<keyword evidence="8" id="KW-1185">Reference proteome</keyword>
<dbReference type="InterPro" id="IPR042255">
    <property type="entry name" value="EutC_N"/>
</dbReference>
<dbReference type="Pfam" id="PF05985">
    <property type="entry name" value="EutC"/>
    <property type="match status" value="1"/>
</dbReference>
<proteinExistence type="inferred from homology"/>
<comment type="similarity">
    <text evidence="5">Belongs to the EutC family.</text>
</comment>
<keyword evidence="1 5" id="KW-0846">Cobalamin</keyword>
<dbReference type="EC" id="4.3.1.7" evidence="5"/>
<protein>
    <recommendedName>
        <fullName evidence="5">Ethanolamine ammonia-lyase small subunit</fullName>
        <shortName evidence="5">EAL small subunit</shortName>
        <ecNumber evidence="5">4.3.1.7</ecNumber>
    </recommendedName>
</protein>
<comment type="subcellular location">
    <subcellularLocation>
        <location evidence="5">Bacterial microcompartment</location>
    </subcellularLocation>
</comment>
<comment type="catalytic activity">
    <reaction evidence="5">
        <text>ethanolamine = acetaldehyde + NH4(+)</text>
        <dbReference type="Rhea" id="RHEA:15313"/>
        <dbReference type="ChEBI" id="CHEBI:15343"/>
        <dbReference type="ChEBI" id="CHEBI:28938"/>
        <dbReference type="ChEBI" id="CHEBI:57603"/>
        <dbReference type="EC" id="4.3.1.7"/>
    </reaction>
</comment>
<dbReference type="AlphaFoldDB" id="K9GKV1"/>
<dbReference type="GO" id="GO:0031471">
    <property type="term" value="C:ethanolamine degradation polyhedral organelle"/>
    <property type="evidence" value="ECO:0007669"/>
    <property type="project" value="UniProtKB-UniRule"/>
</dbReference>
<accession>K9GKV1</accession>
<dbReference type="PANTHER" id="PTHR39330:SF1">
    <property type="entry name" value="ETHANOLAMINE AMMONIA-LYASE SMALL SUBUNIT"/>
    <property type="match status" value="1"/>
</dbReference>
<keyword evidence="3 5" id="KW-0170">Cobalt</keyword>
<dbReference type="UniPathway" id="UPA00560"/>
<feature type="region of interest" description="Disordered" evidence="6">
    <location>
        <begin position="243"/>
        <end position="264"/>
    </location>
</feature>
<evidence type="ECO:0000313" key="7">
    <source>
        <dbReference type="EMBL" id="EKV26625.1"/>
    </source>
</evidence>
<dbReference type="GO" id="GO:0008851">
    <property type="term" value="F:ethanolamine ammonia-lyase activity"/>
    <property type="evidence" value="ECO:0007669"/>
    <property type="project" value="UniProtKB-UniRule"/>
</dbReference>
<dbReference type="InterPro" id="IPR009246">
    <property type="entry name" value="EutC"/>
</dbReference>
<dbReference type="GO" id="GO:0006520">
    <property type="term" value="P:amino acid metabolic process"/>
    <property type="evidence" value="ECO:0007669"/>
    <property type="project" value="InterPro"/>
</dbReference>
<dbReference type="HAMAP" id="MF_00601">
    <property type="entry name" value="EutC"/>
    <property type="match status" value="1"/>
</dbReference>
<dbReference type="NCBIfam" id="NF003971">
    <property type="entry name" value="PRK05465.1"/>
    <property type="match status" value="1"/>
</dbReference>
<reference evidence="7 8" key="1">
    <citation type="journal article" date="2013" name="Genome Announc.">
        <title>Draft Genome Sequence of an Alphaproteobacterium, Caenispirillum salinarum AK4(T), Isolated from a Solar Saltern.</title>
        <authorList>
            <person name="Khatri I."/>
            <person name="Singh A."/>
            <person name="Korpole S."/>
            <person name="Pinnaka A.K."/>
            <person name="Subramanian S."/>
        </authorList>
    </citation>
    <scope>NUCLEOTIDE SEQUENCE [LARGE SCALE GENOMIC DNA]</scope>
    <source>
        <strain evidence="7 8">AK4</strain>
    </source>
</reference>
<keyword evidence="4 5" id="KW-1283">Bacterial microcompartment</keyword>
<dbReference type="Gene3D" id="3.40.50.11240">
    <property type="entry name" value="Ethanolamine ammonia-lyase light chain (EutC)"/>
    <property type="match status" value="1"/>
</dbReference>
<feature type="binding site" evidence="5">
    <location>
        <position position="204"/>
    </location>
    <ligand>
        <name>adenosylcob(III)alamin</name>
        <dbReference type="ChEBI" id="CHEBI:18408"/>
    </ligand>
</feature>
<evidence type="ECO:0000256" key="3">
    <source>
        <dbReference type="ARBA" id="ARBA00023285"/>
    </source>
</evidence>
<comment type="cofactor">
    <cofactor evidence="5">
        <name>adenosylcob(III)alamin</name>
        <dbReference type="ChEBI" id="CHEBI:18408"/>
    </cofactor>
    <text evidence="5">Binds between the large and small subunits.</text>
</comment>
<feature type="binding site" evidence="5">
    <location>
        <position position="175"/>
    </location>
    <ligand>
        <name>adenosylcob(III)alamin</name>
        <dbReference type="ChEBI" id="CHEBI:18408"/>
    </ligand>
</feature>
<comment type="subunit">
    <text evidence="5">The basic unit is a heterodimer which dimerizes to form tetramers. The heterotetramers trimerize; 6 large subunits form a core ring with 6 small subunits projecting outwards.</text>
</comment>
<keyword evidence="2 5" id="KW-0456">Lyase</keyword>
<comment type="function">
    <text evidence="5">Catalyzes the deamination of various vicinal amino-alcohols to oxo compounds. Allows this organism to utilize ethanolamine as the sole source of nitrogen and carbon in the presence of external vitamin B12.</text>
</comment>
<dbReference type="eggNOG" id="COG4302">
    <property type="taxonomic scope" value="Bacteria"/>
</dbReference>
<dbReference type="OrthoDB" id="114248at2"/>
<dbReference type="Gene3D" id="1.10.30.40">
    <property type="entry name" value="Ethanolamine ammonia-lyase light chain (EutC), N-terminal domain"/>
    <property type="match status" value="1"/>
</dbReference>
<dbReference type="PIRSF" id="PIRSF018982">
    <property type="entry name" value="EutC"/>
    <property type="match status" value="1"/>
</dbReference>
<dbReference type="GO" id="GO:0031419">
    <property type="term" value="F:cobalamin binding"/>
    <property type="evidence" value="ECO:0007669"/>
    <property type="project" value="UniProtKB-UniRule"/>
</dbReference>
<dbReference type="PANTHER" id="PTHR39330">
    <property type="entry name" value="ETHANOLAMINE AMMONIA-LYASE LIGHT CHAIN"/>
    <property type="match status" value="1"/>
</dbReference>
<sequence>MSNPDPWHVLRRHTAARIALGRAGDGLPTAELLRFQMAHARARDAVYMAFDAAGVAAAVREAVPDLTVMQAASAAPDRAAYLQRPDLGRRLAEGEEARLREAAGEGPFDAVFIIGDGLSARAVHSHAAATLAAAVAGLKGWTLAPVVVARQARVALGDPVAEALGAACSVMLIGERPGLSASDSLGAYLTWAPRAGRRDADRNCVSNIRPEGLDPARAGAKIAWLMGQARALGVSGVALKDDAPEAVTEGAPPATLEGRAGRTS</sequence>
<name>K9GKV1_9PROT</name>
<dbReference type="PATRIC" id="fig|1238182.3.peg.4206"/>
<gene>
    <name evidence="5" type="primary">eutC</name>
    <name evidence="7" type="ORF">C882_2252</name>
</gene>
<dbReference type="InterPro" id="IPR042251">
    <property type="entry name" value="EutC_C"/>
</dbReference>
<organism evidence="7 8">
    <name type="scientific">Caenispirillum salinarum AK4</name>
    <dbReference type="NCBI Taxonomy" id="1238182"/>
    <lineage>
        <taxon>Bacteria</taxon>
        <taxon>Pseudomonadati</taxon>
        <taxon>Pseudomonadota</taxon>
        <taxon>Alphaproteobacteria</taxon>
        <taxon>Rhodospirillales</taxon>
        <taxon>Novispirillaceae</taxon>
        <taxon>Caenispirillum</taxon>
    </lineage>
</organism>
<dbReference type="EMBL" id="ANHY01000026">
    <property type="protein sequence ID" value="EKV26625.1"/>
    <property type="molecule type" value="Genomic_DNA"/>
</dbReference>
<dbReference type="STRING" id="1238182.C882_2252"/>
<comment type="pathway">
    <text evidence="5">Amine and polyamine degradation; ethanolamine degradation.</text>
</comment>
<feature type="binding site" evidence="5">
    <location>
        <position position="154"/>
    </location>
    <ligand>
        <name>adenosylcob(III)alamin</name>
        <dbReference type="ChEBI" id="CHEBI:18408"/>
    </ligand>
</feature>
<evidence type="ECO:0000256" key="1">
    <source>
        <dbReference type="ARBA" id="ARBA00022628"/>
    </source>
</evidence>
<dbReference type="GO" id="GO:0046336">
    <property type="term" value="P:ethanolamine catabolic process"/>
    <property type="evidence" value="ECO:0007669"/>
    <property type="project" value="UniProtKB-UniRule"/>
</dbReference>